<comment type="caution">
    <text evidence="14">The sequence shown here is derived from an EMBL/GenBank/DDBJ whole genome shotgun (WGS) entry which is preliminary data.</text>
</comment>
<keyword evidence="6" id="KW-0828">Tyrosine catabolism</keyword>
<evidence type="ECO:0000259" key="12">
    <source>
        <dbReference type="Pfam" id="PF04209"/>
    </source>
</evidence>
<evidence type="ECO:0000256" key="8">
    <source>
        <dbReference type="ARBA" id="ARBA00023002"/>
    </source>
</evidence>
<dbReference type="EC" id="1.13.11.5" evidence="4"/>
<dbReference type="GO" id="GO:0006572">
    <property type="term" value="P:L-tyrosine catabolic process"/>
    <property type="evidence" value="ECO:0007669"/>
    <property type="project" value="UniProtKB-KW"/>
</dbReference>
<name>A0A0B2X1G3_METAS</name>
<keyword evidence="15" id="KW-1185">Reference proteome</keyword>
<dbReference type="GeneID" id="63736537"/>
<evidence type="ECO:0000256" key="6">
    <source>
        <dbReference type="ARBA" id="ARBA00022878"/>
    </source>
</evidence>
<dbReference type="CDD" id="cd07000">
    <property type="entry name" value="cupin_HGO_N"/>
    <property type="match status" value="1"/>
</dbReference>
<dbReference type="GO" id="GO:0004411">
    <property type="term" value="F:homogentisate 1,2-dioxygenase activity"/>
    <property type="evidence" value="ECO:0007669"/>
    <property type="project" value="UniProtKB-EC"/>
</dbReference>
<feature type="binding site" evidence="11">
    <location>
        <position position="399"/>
    </location>
    <ligand>
        <name>homogentisate</name>
        <dbReference type="ChEBI" id="CHEBI:16169"/>
    </ligand>
</feature>
<feature type="domain" description="Homogentisate 1,2-dioxygenase C-terminal" evidence="12">
    <location>
        <begin position="309"/>
        <end position="463"/>
    </location>
</feature>
<evidence type="ECO:0000256" key="4">
    <source>
        <dbReference type="ARBA" id="ARBA00013127"/>
    </source>
</evidence>
<organism evidence="14 15">
    <name type="scientific">Metarhizium album (strain ARSEF 1941)</name>
    <dbReference type="NCBI Taxonomy" id="1081103"/>
    <lineage>
        <taxon>Eukaryota</taxon>
        <taxon>Fungi</taxon>
        <taxon>Dikarya</taxon>
        <taxon>Ascomycota</taxon>
        <taxon>Pezizomycotina</taxon>
        <taxon>Sordariomycetes</taxon>
        <taxon>Hypocreomycetidae</taxon>
        <taxon>Hypocreales</taxon>
        <taxon>Clavicipitaceae</taxon>
        <taxon>Metarhizium</taxon>
    </lineage>
</organism>
<dbReference type="Pfam" id="PF04209">
    <property type="entry name" value="HgmA_C"/>
    <property type="match status" value="1"/>
</dbReference>
<evidence type="ECO:0000256" key="11">
    <source>
        <dbReference type="PIRSR" id="PIRSR605708-2"/>
    </source>
</evidence>
<dbReference type="GO" id="GO:0006559">
    <property type="term" value="P:L-phenylalanine catabolic process"/>
    <property type="evidence" value="ECO:0007669"/>
    <property type="project" value="UniProtKB-UniPathway"/>
</dbReference>
<keyword evidence="10" id="KW-0585">Phenylalanine catabolism</keyword>
<evidence type="ECO:0000256" key="7">
    <source>
        <dbReference type="ARBA" id="ARBA00022964"/>
    </source>
</evidence>
<proteinExistence type="inferred from homology"/>
<dbReference type="UniPathway" id="UPA00139">
    <property type="reaction ID" value="UER00339"/>
</dbReference>
<dbReference type="GO" id="GO:0005737">
    <property type="term" value="C:cytoplasm"/>
    <property type="evidence" value="ECO:0007669"/>
    <property type="project" value="TreeGrafter"/>
</dbReference>
<dbReference type="STRING" id="1081103.A0A0B2X1G3"/>
<dbReference type="EMBL" id="AZHE01000003">
    <property type="protein sequence ID" value="KHO00159.1"/>
    <property type="molecule type" value="Genomic_DNA"/>
</dbReference>
<comment type="pathway">
    <text evidence="2">Amino-acid degradation; L-phenylalanine degradation; acetoacetate and fumarate from L-phenylalanine: step 4/6.</text>
</comment>
<evidence type="ECO:0000256" key="10">
    <source>
        <dbReference type="ARBA" id="ARBA00023232"/>
    </source>
</evidence>
<keyword evidence="5 11" id="KW-0479">Metal-binding</keyword>
<dbReference type="Gene3D" id="2.60.120.10">
    <property type="entry name" value="Jelly Rolls"/>
    <property type="match status" value="1"/>
</dbReference>
<dbReference type="SUPFAM" id="SSF51182">
    <property type="entry name" value="RmlC-like cupins"/>
    <property type="match status" value="1"/>
</dbReference>
<dbReference type="GO" id="GO:0046872">
    <property type="term" value="F:metal ion binding"/>
    <property type="evidence" value="ECO:0007669"/>
    <property type="project" value="UniProtKB-KW"/>
</dbReference>
<accession>A0A0B2X1G3</accession>
<evidence type="ECO:0000256" key="3">
    <source>
        <dbReference type="ARBA" id="ARBA00007757"/>
    </source>
</evidence>
<dbReference type="Proteomes" id="UP000030816">
    <property type="component" value="Unassembled WGS sequence"/>
</dbReference>
<feature type="binding site" evidence="11">
    <location>
        <position position="378"/>
    </location>
    <ligand>
        <name>homogentisate</name>
        <dbReference type="ChEBI" id="CHEBI:16169"/>
    </ligand>
</feature>
<evidence type="ECO:0000256" key="2">
    <source>
        <dbReference type="ARBA" id="ARBA00004704"/>
    </source>
</evidence>
<dbReference type="RefSeq" id="XP_040681224.1">
    <property type="nucleotide sequence ID" value="XM_040820881.1"/>
</dbReference>
<gene>
    <name evidence="14" type="ORF">MAM_02082</name>
</gene>
<dbReference type="Pfam" id="PF20510">
    <property type="entry name" value="HgmA_N"/>
    <property type="match status" value="1"/>
</dbReference>
<dbReference type="InterPro" id="IPR046451">
    <property type="entry name" value="HgmA_C"/>
</dbReference>
<comment type="cofactor">
    <cofactor evidence="1 11">
        <name>Fe cation</name>
        <dbReference type="ChEBI" id="CHEBI:24875"/>
    </cofactor>
</comment>
<evidence type="ECO:0000256" key="9">
    <source>
        <dbReference type="ARBA" id="ARBA00023004"/>
    </source>
</evidence>
<dbReference type="AlphaFoldDB" id="A0A0B2X1G3"/>
<feature type="binding site" evidence="11">
    <location>
        <position position="363"/>
    </location>
    <ligand>
        <name>Fe cation</name>
        <dbReference type="ChEBI" id="CHEBI:24875"/>
    </ligand>
</feature>
<dbReference type="OrthoDB" id="1689029at2759"/>
<keyword evidence="9 11" id="KW-0408">Iron</keyword>
<evidence type="ECO:0000259" key="13">
    <source>
        <dbReference type="Pfam" id="PF20510"/>
    </source>
</evidence>
<evidence type="ECO:0000313" key="14">
    <source>
        <dbReference type="EMBL" id="KHO00159.1"/>
    </source>
</evidence>
<protein>
    <recommendedName>
        <fullName evidence="4">homogentisate 1,2-dioxygenase</fullName>
        <ecNumber evidence="4">1.13.11.5</ecNumber>
    </recommendedName>
</protein>
<sequence length="487" mass="54089">MAAHKMTATAKAAFVTSPSETDPHPYQIGLGNRFASEAVPNVLPKGQNVPQRVKYGLYSEQLNGAPVVSSRDAIRHVWMYRMRPSVAHGQVCPNLHMNTDIESFFSPSNSNVEFFASQQAWDPFPILESIEHGLSSIGIDFVQGIKTIGGQGDPSLREGVAIHVFSANVSMEQSAFSNNDGELLILPQHGRLNVQTELGWVMVRPGEVMVIPAGIRFRVLLPDGPVRGYIQEVFGTHYELPELGAVGSNGLALPRDFESPVASFDIDETVWTITYKLAGSLQTCQQNHSPFDVVAWHGNLVPYKYDMDKFVNMANANKDQADPTIYCVLTARSKVPGASLTDFLVFTKKWITAEDTFRPPYYHRNMSTEVMGLIYGKYGGSSHVLDGGGLSYEASYMPHGETYDTWKDATTRELKNVVICEDTMAFMFHISVPVFLTKWATRGEGSKSLHTSDPRQWDNVRAHFLDHLEEVNTDLRAAGLPTLSRRD</sequence>
<dbReference type="InterPro" id="IPR046452">
    <property type="entry name" value="HgmA_N"/>
</dbReference>
<keyword evidence="7 14" id="KW-0223">Dioxygenase</keyword>
<feature type="binding site" evidence="11">
    <location>
        <position position="369"/>
    </location>
    <ligand>
        <name>Fe cation</name>
        <dbReference type="ChEBI" id="CHEBI:24875"/>
    </ligand>
</feature>
<keyword evidence="8" id="KW-0560">Oxidoreductase</keyword>
<dbReference type="PANTHER" id="PTHR11056">
    <property type="entry name" value="HOMOGENTISATE 1,2-DIOXYGENASE"/>
    <property type="match status" value="1"/>
</dbReference>
<feature type="binding site" evidence="11">
    <location>
        <position position="399"/>
    </location>
    <ligand>
        <name>Fe cation</name>
        <dbReference type="ChEBI" id="CHEBI:24875"/>
    </ligand>
</feature>
<evidence type="ECO:0000256" key="5">
    <source>
        <dbReference type="ARBA" id="ARBA00022723"/>
    </source>
</evidence>
<dbReference type="InterPro" id="IPR005708">
    <property type="entry name" value="Homogentis_dOase"/>
</dbReference>
<comment type="similarity">
    <text evidence="3">Belongs to the homogentisate dioxygenase family.</text>
</comment>
<dbReference type="InterPro" id="IPR014710">
    <property type="entry name" value="RmlC-like_jellyroll"/>
</dbReference>
<reference evidence="14 15" key="1">
    <citation type="journal article" date="2014" name="Proc. Natl. Acad. Sci. U.S.A.">
        <title>Trajectory and genomic determinants of fungal-pathogen speciation and host adaptation.</title>
        <authorList>
            <person name="Hu X."/>
            <person name="Xiao G."/>
            <person name="Zheng P."/>
            <person name="Shang Y."/>
            <person name="Su Y."/>
            <person name="Zhang X."/>
            <person name="Liu X."/>
            <person name="Zhan S."/>
            <person name="St Leger R.J."/>
            <person name="Wang C."/>
        </authorList>
    </citation>
    <scope>NUCLEOTIDE SEQUENCE [LARGE SCALE GENOMIC DNA]</scope>
    <source>
        <strain evidence="14 15">ARSEF 1941</strain>
    </source>
</reference>
<dbReference type="HOGENOM" id="CLU_027174_0_1_1"/>
<feature type="domain" description="Homogentisate 1,2-dioxygenase N-terminal" evidence="13">
    <location>
        <begin position="26"/>
        <end position="307"/>
    </location>
</feature>
<dbReference type="FunFam" id="2.60.120.10:FF:000034">
    <property type="entry name" value="Homogentisate 1,2-dioxygenase"/>
    <property type="match status" value="1"/>
</dbReference>
<evidence type="ECO:0000313" key="15">
    <source>
        <dbReference type="Proteomes" id="UP000030816"/>
    </source>
</evidence>
<evidence type="ECO:0000256" key="1">
    <source>
        <dbReference type="ARBA" id="ARBA00001962"/>
    </source>
</evidence>
<dbReference type="InterPro" id="IPR011051">
    <property type="entry name" value="RmlC_Cupin_sf"/>
</dbReference>
<dbReference type="PANTHER" id="PTHR11056:SF4">
    <property type="entry name" value="HOMOGENTISATE 1,2-DIOXYGENASE"/>
    <property type="match status" value="1"/>
</dbReference>